<accession>A0A974C8J8</accession>
<keyword evidence="1" id="KW-0812">Transmembrane</keyword>
<dbReference type="Proteomes" id="UP000694892">
    <property type="component" value="Chromosome 8L"/>
</dbReference>
<dbReference type="EMBL" id="CM004480">
    <property type="protein sequence ID" value="OCT68680.1"/>
    <property type="molecule type" value="Genomic_DNA"/>
</dbReference>
<evidence type="ECO:0000256" key="1">
    <source>
        <dbReference type="SAM" id="Phobius"/>
    </source>
</evidence>
<organism evidence="2 3">
    <name type="scientific">Xenopus laevis</name>
    <name type="common">African clawed frog</name>
    <dbReference type="NCBI Taxonomy" id="8355"/>
    <lineage>
        <taxon>Eukaryota</taxon>
        <taxon>Metazoa</taxon>
        <taxon>Chordata</taxon>
        <taxon>Craniata</taxon>
        <taxon>Vertebrata</taxon>
        <taxon>Euteleostomi</taxon>
        <taxon>Amphibia</taxon>
        <taxon>Batrachia</taxon>
        <taxon>Anura</taxon>
        <taxon>Pipoidea</taxon>
        <taxon>Pipidae</taxon>
        <taxon>Xenopodinae</taxon>
        <taxon>Xenopus</taxon>
        <taxon>Xenopus</taxon>
    </lineage>
</organism>
<protein>
    <submittedName>
        <fullName evidence="2">Uncharacterized protein</fullName>
    </submittedName>
</protein>
<gene>
    <name evidence="2" type="ORF">XELAEV_18039968mg</name>
</gene>
<evidence type="ECO:0000313" key="2">
    <source>
        <dbReference type="EMBL" id="OCT68680.1"/>
    </source>
</evidence>
<keyword evidence="1" id="KW-1133">Transmembrane helix</keyword>
<sequence length="93" mass="10331">MATFKAYQWFSVLKVPLLCVNFGCTVCDKLLALLGNLGSKTFLISILALSFLMTSTAQKVKSLELSGQTCLSLFKTLYQHKNLLTCAVYIYPI</sequence>
<dbReference type="AlphaFoldDB" id="A0A974C8J8"/>
<keyword evidence="1" id="KW-0472">Membrane</keyword>
<proteinExistence type="predicted"/>
<name>A0A974C8J8_XENLA</name>
<evidence type="ECO:0000313" key="3">
    <source>
        <dbReference type="Proteomes" id="UP000694892"/>
    </source>
</evidence>
<reference evidence="3" key="1">
    <citation type="journal article" date="2016" name="Nature">
        <title>Genome evolution in the allotetraploid frog Xenopus laevis.</title>
        <authorList>
            <person name="Session A.M."/>
            <person name="Uno Y."/>
            <person name="Kwon T."/>
            <person name="Chapman J.A."/>
            <person name="Toyoda A."/>
            <person name="Takahashi S."/>
            <person name="Fukui A."/>
            <person name="Hikosaka A."/>
            <person name="Suzuki A."/>
            <person name="Kondo M."/>
            <person name="van Heeringen S.J."/>
            <person name="Quigley I."/>
            <person name="Heinz S."/>
            <person name="Ogino H."/>
            <person name="Ochi H."/>
            <person name="Hellsten U."/>
            <person name="Lyons J.B."/>
            <person name="Simakov O."/>
            <person name="Putnam N."/>
            <person name="Stites J."/>
            <person name="Kuroki Y."/>
            <person name="Tanaka T."/>
            <person name="Michiue T."/>
            <person name="Watanabe M."/>
            <person name="Bogdanovic O."/>
            <person name="Lister R."/>
            <person name="Georgiou G."/>
            <person name="Paranjpe S.S."/>
            <person name="van Kruijsbergen I."/>
            <person name="Shu S."/>
            <person name="Carlson J."/>
            <person name="Kinoshita T."/>
            <person name="Ohta Y."/>
            <person name="Mawaribuchi S."/>
            <person name="Jenkins J."/>
            <person name="Grimwood J."/>
            <person name="Schmutz J."/>
            <person name="Mitros T."/>
            <person name="Mozaffari S.V."/>
            <person name="Suzuki Y."/>
            <person name="Haramoto Y."/>
            <person name="Yamamoto T.S."/>
            <person name="Takagi C."/>
            <person name="Heald R."/>
            <person name="Miller K."/>
            <person name="Haudenschild C."/>
            <person name="Kitzman J."/>
            <person name="Nakayama T."/>
            <person name="Izutsu Y."/>
            <person name="Robert J."/>
            <person name="Fortriede J."/>
            <person name="Burns K."/>
            <person name="Lotay V."/>
            <person name="Karimi K."/>
            <person name="Yasuoka Y."/>
            <person name="Dichmann D.S."/>
            <person name="Flajnik M.F."/>
            <person name="Houston D.W."/>
            <person name="Shendure J."/>
            <person name="DuPasquier L."/>
            <person name="Vize P.D."/>
            <person name="Zorn A.M."/>
            <person name="Ito M."/>
            <person name="Marcotte E.M."/>
            <person name="Wallingford J.B."/>
            <person name="Ito Y."/>
            <person name="Asashima M."/>
            <person name="Ueno N."/>
            <person name="Matsuda Y."/>
            <person name="Veenstra G.J."/>
            <person name="Fujiyama A."/>
            <person name="Harland R.M."/>
            <person name="Taira M."/>
            <person name="Rokhsar D.S."/>
        </authorList>
    </citation>
    <scope>NUCLEOTIDE SEQUENCE [LARGE SCALE GENOMIC DNA]</scope>
    <source>
        <strain evidence="3">J</strain>
    </source>
</reference>
<feature type="transmembrane region" description="Helical" evidence="1">
    <location>
        <begin position="30"/>
        <end position="52"/>
    </location>
</feature>